<evidence type="ECO:0000256" key="1">
    <source>
        <dbReference type="SAM" id="Phobius"/>
    </source>
</evidence>
<organism evidence="2 3">
    <name type="scientific">Caenorhabditis japonica</name>
    <dbReference type="NCBI Taxonomy" id="281687"/>
    <lineage>
        <taxon>Eukaryota</taxon>
        <taxon>Metazoa</taxon>
        <taxon>Ecdysozoa</taxon>
        <taxon>Nematoda</taxon>
        <taxon>Chromadorea</taxon>
        <taxon>Rhabditida</taxon>
        <taxon>Rhabditina</taxon>
        <taxon>Rhabditomorpha</taxon>
        <taxon>Rhabditoidea</taxon>
        <taxon>Rhabditidae</taxon>
        <taxon>Peloderinae</taxon>
        <taxon>Caenorhabditis</taxon>
    </lineage>
</organism>
<dbReference type="AlphaFoldDB" id="A0A8R1DQW3"/>
<feature type="transmembrane region" description="Helical" evidence="1">
    <location>
        <begin position="61"/>
        <end position="84"/>
    </location>
</feature>
<reference evidence="3" key="1">
    <citation type="submission" date="2010-08" db="EMBL/GenBank/DDBJ databases">
        <authorList>
            <consortium name="Caenorhabditis japonica Sequencing Consortium"/>
            <person name="Wilson R.K."/>
        </authorList>
    </citation>
    <scope>NUCLEOTIDE SEQUENCE [LARGE SCALE GENOMIC DNA]</scope>
    <source>
        <strain evidence="3">DF5081</strain>
    </source>
</reference>
<dbReference type="PANTHER" id="PTHR34151:SF1">
    <property type="entry name" value="CASP-LIKE PROTEIN-RELATED"/>
    <property type="match status" value="1"/>
</dbReference>
<protein>
    <submittedName>
        <fullName evidence="2">Uncharacterized protein</fullName>
    </submittedName>
</protein>
<feature type="transmembrane region" description="Helical" evidence="1">
    <location>
        <begin position="96"/>
        <end position="120"/>
    </location>
</feature>
<evidence type="ECO:0000313" key="3">
    <source>
        <dbReference type="Proteomes" id="UP000005237"/>
    </source>
</evidence>
<dbReference type="Pfam" id="PF06653">
    <property type="entry name" value="Claudin_3"/>
    <property type="match status" value="1"/>
</dbReference>
<dbReference type="InterPro" id="IPR009545">
    <property type="entry name" value="Claudin-like"/>
</dbReference>
<feature type="transmembrane region" description="Helical" evidence="1">
    <location>
        <begin position="6"/>
        <end position="25"/>
    </location>
</feature>
<feature type="transmembrane region" description="Helical" evidence="1">
    <location>
        <begin position="140"/>
        <end position="162"/>
    </location>
</feature>
<keyword evidence="1" id="KW-1133">Transmembrane helix</keyword>
<dbReference type="Proteomes" id="UP000005237">
    <property type="component" value="Unassembled WGS sequence"/>
</dbReference>
<evidence type="ECO:0000313" key="2">
    <source>
        <dbReference type="EnsemblMetazoa" id="CJA09002.1"/>
    </source>
</evidence>
<sequence length="167" mass="17541">MSRPKIGAIGVLIFVALILNVISVFTKNWIVVSYRAYGASASIGFGLSGDDGAGWFAAASWMMYISFGVLLVLALLYLYTGWKVHHHGCCYSIRPLVLAIGGLCSLTAFLQALAFILVVANVSSSYSSLLGTVGSSVGSSGYLALSSAIVLIVAMSLAAHVAHHHCR</sequence>
<name>A0A8R1DQW3_CAEJA</name>
<dbReference type="PANTHER" id="PTHR34151">
    <property type="entry name" value="PROTEIN CBG24195"/>
    <property type="match status" value="1"/>
</dbReference>
<dbReference type="OMA" id="VSRHDCH"/>
<keyword evidence="1" id="KW-0812">Transmembrane</keyword>
<dbReference type="EnsemblMetazoa" id="CJA09002.1">
    <property type="protein sequence ID" value="CJA09002.1"/>
    <property type="gene ID" value="WBGene00128206"/>
</dbReference>
<reference evidence="2" key="2">
    <citation type="submission" date="2022-06" db="UniProtKB">
        <authorList>
            <consortium name="EnsemblMetazoa"/>
        </authorList>
    </citation>
    <scope>IDENTIFICATION</scope>
    <source>
        <strain evidence="2">DF5081</strain>
    </source>
</reference>
<keyword evidence="1" id="KW-0472">Membrane</keyword>
<keyword evidence="3" id="KW-1185">Reference proteome</keyword>
<accession>A0A8R1DQW3</accession>
<proteinExistence type="predicted"/>